<evidence type="ECO:0000256" key="1">
    <source>
        <dbReference type="SAM" id="MobiDB-lite"/>
    </source>
</evidence>
<name>G7YAL7_CLOSI</name>
<dbReference type="EMBL" id="DF143005">
    <property type="protein sequence ID" value="GAA50001.1"/>
    <property type="molecule type" value="Genomic_DNA"/>
</dbReference>
<feature type="compositionally biased region" description="Basic and acidic residues" evidence="1">
    <location>
        <begin position="48"/>
        <end position="84"/>
    </location>
</feature>
<dbReference type="Proteomes" id="UP000008909">
    <property type="component" value="Unassembled WGS sequence"/>
</dbReference>
<feature type="compositionally biased region" description="Basic and acidic residues" evidence="1">
    <location>
        <begin position="94"/>
        <end position="110"/>
    </location>
</feature>
<proteinExistence type="predicted"/>
<dbReference type="AlphaFoldDB" id="G7YAL7"/>
<protein>
    <submittedName>
        <fullName evidence="2">Uncharacterized protein</fullName>
    </submittedName>
</protein>
<keyword evidence="3" id="KW-1185">Reference proteome</keyword>
<gene>
    <name evidence="2" type="ORF">CLF_103909</name>
</gene>
<sequence length="177" mass="20166">MTDYLYLTVATWLQVRSLLVQLLHEWLQISDSQTKKQGTAGSRINKGHKPEPREVNDKGHPSIDQNTRAREARPTTHVVIDKSGHGITEQPMETTDRTTNLDRSEVEDRPEAIDRKHIRISRGPPYCPCYAVYVPSVTRTTFHSVDNVIGFLLHSKAKPVAMKNYPTVHSARRETLE</sequence>
<evidence type="ECO:0000313" key="2">
    <source>
        <dbReference type="EMBL" id="GAA50001.1"/>
    </source>
</evidence>
<feature type="region of interest" description="Disordered" evidence="1">
    <location>
        <begin position="32"/>
        <end position="110"/>
    </location>
</feature>
<reference evidence="2" key="1">
    <citation type="journal article" date="2011" name="Genome Biol.">
        <title>The draft genome of the carcinogenic human liver fluke Clonorchis sinensis.</title>
        <authorList>
            <person name="Wang X."/>
            <person name="Chen W."/>
            <person name="Huang Y."/>
            <person name="Sun J."/>
            <person name="Men J."/>
            <person name="Liu H."/>
            <person name="Luo F."/>
            <person name="Guo L."/>
            <person name="Lv X."/>
            <person name="Deng C."/>
            <person name="Zhou C."/>
            <person name="Fan Y."/>
            <person name="Li X."/>
            <person name="Huang L."/>
            <person name="Hu Y."/>
            <person name="Liang C."/>
            <person name="Hu X."/>
            <person name="Xu J."/>
            <person name="Yu X."/>
        </authorList>
    </citation>
    <scope>NUCLEOTIDE SEQUENCE [LARGE SCALE GENOMIC DNA]</scope>
    <source>
        <strain evidence="2">Henan</strain>
    </source>
</reference>
<reference key="2">
    <citation type="submission" date="2011-10" db="EMBL/GenBank/DDBJ databases">
        <title>The genome and transcriptome sequence of Clonorchis sinensis provide insights into the carcinogenic liver fluke.</title>
        <authorList>
            <person name="Wang X."/>
            <person name="Huang Y."/>
            <person name="Chen W."/>
            <person name="Liu H."/>
            <person name="Guo L."/>
            <person name="Chen Y."/>
            <person name="Luo F."/>
            <person name="Zhou W."/>
            <person name="Sun J."/>
            <person name="Mao Q."/>
            <person name="Liang P."/>
            <person name="Zhou C."/>
            <person name="Tian Y."/>
            <person name="Men J."/>
            <person name="Lv X."/>
            <person name="Huang L."/>
            <person name="Zhou J."/>
            <person name="Hu Y."/>
            <person name="Li R."/>
            <person name="Zhang F."/>
            <person name="Lei H."/>
            <person name="Li X."/>
            <person name="Hu X."/>
            <person name="Liang C."/>
            <person name="Xu J."/>
            <person name="Wu Z."/>
            <person name="Yu X."/>
        </authorList>
    </citation>
    <scope>NUCLEOTIDE SEQUENCE</scope>
    <source>
        <strain>Henan</strain>
    </source>
</reference>
<accession>G7YAL7</accession>
<evidence type="ECO:0000313" key="3">
    <source>
        <dbReference type="Proteomes" id="UP000008909"/>
    </source>
</evidence>
<feature type="compositionally biased region" description="Polar residues" evidence="1">
    <location>
        <begin position="32"/>
        <end position="42"/>
    </location>
</feature>
<organism evidence="2 3">
    <name type="scientific">Clonorchis sinensis</name>
    <name type="common">Chinese liver fluke</name>
    <dbReference type="NCBI Taxonomy" id="79923"/>
    <lineage>
        <taxon>Eukaryota</taxon>
        <taxon>Metazoa</taxon>
        <taxon>Spiralia</taxon>
        <taxon>Lophotrochozoa</taxon>
        <taxon>Platyhelminthes</taxon>
        <taxon>Trematoda</taxon>
        <taxon>Digenea</taxon>
        <taxon>Opisthorchiida</taxon>
        <taxon>Opisthorchiata</taxon>
        <taxon>Opisthorchiidae</taxon>
        <taxon>Clonorchis</taxon>
    </lineage>
</organism>